<keyword evidence="1" id="KW-0456">Lyase</keyword>
<evidence type="ECO:0008006" key="5">
    <source>
        <dbReference type="Google" id="ProtNLM"/>
    </source>
</evidence>
<dbReference type="AlphaFoldDB" id="U2T6G4"/>
<feature type="non-terminal residue" evidence="3">
    <location>
        <position position="77"/>
    </location>
</feature>
<dbReference type="InterPro" id="IPR024083">
    <property type="entry name" value="Fumarase/histidase_N"/>
</dbReference>
<gene>
    <name evidence="3" type="ORF">N136_00593</name>
</gene>
<reference evidence="3 4" key="1">
    <citation type="submission" date="2013-08" db="EMBL/GenBank/DDBJ databases">
        <authorList>
            <person name="Weinstock G."/>
            <person name="Sodergren E."/>
            <person name="Wylie T."/>
            <person name="Fulton L."/>
            <person name="Fulton R."/>
            <person name="Fronick C."/>
            <person name="O'Laughlin M."/>
            <person name="Godfrey J."/>
            <person name="Miner T."/>
            <person name="Herter B."/>
            <person name="Appelbaum E."/>
            <person name="Cordes M."/>
            <person name="Lek S."/>
            <person name="Wollam A."/>
            <person name="Pepin K.H."/>
            <person name="Palsikar V.B."/>
            <person name="Mitreva M."/>
            <person name="Wilson R.K."/>
        </authorList>
    </citation>
    <scope>NUCLEOTIDE SEQUENCE [LARGE SCALE GENOMIC DNA]</scope>
    <source>
        <strain evidence="3 4">ATCC 14665</strain>
    </source>
</reference>
<dbReference type="Gene3D" id="1.10.275.10">
    <property type="entry name" value="Fumarase/aspartase (N-terminal domain)"/>
    <property type="match status" value="1"/>
</dbReference>
<dbReference type="Proteomes" id="UP000016605">
    <property type="component" value="Unassembled WGS sequence"/>
</dbReference>
<accession>U2T6G4</accession>
<dbReference type="InterPro" id="IPR008948">
    <property type="entry name" value="L-Aspartase-like"/>
</dbReference>
<name>U2T6G4_LEIAQ</name>
<protein>
    <recommendedName>
        <fullName evidence="5">Argininosuccinate lyase</fullName>
    </recommendedName>
</protein>
<comment type="caution">
    <text evidence="3">The sequence shown here is derived from an EMBL/GenBank/DDBJ whole genome shotgun (WGS) entry which is preliminary data.</text>
</comment>
<dbReference type="SUPFAM" id="SSF48557">
    <property type="entry name" value="L-aspartase-like"/>
    <property type="match status" value="1"/>
</dbReference>
<evidence type="ECO:0000313" key="3">
    <source>
        <dbReference type="EMBL" id="ERK73048.1"/>
    </source>
</evidence>
<evidence type="ECO:0000256" key="1">
    <source>
        <dbReference type="ARBA" id="ARBA00023239"/>
    </source>
</evidence>
<evidence type="ECO:0000256" key="2">
    <source>
        <dbReference type="SAM" id="MobiDB-lite"/>
    </source>
</evidence>
<sequence>MSEDTDGTDGTGVGKTGEGSLWGARFAGGPSPELAALSKSTHFDWALAAYDIAGSRAHATALAAAGYLDDAELAGML</sequence>
<organism evidence="3 4">
    <name type="scientific">Leifsonia aquatica ATCC 14665</name>
    <dbReference type="NCBI Taxonomy" id="1358026"/>
    <lineage>
        <taxon>Bacteria</taxon>
        <taxon>Bacillati</taxon>
        <taxon>Actinomycetota</taxon>
        <taxon>Actinomycetes</taxon>
        <taxon>Micrococcales</taxon>
        <taxon>Microbacteriaceae</taxon>
        <taxon>Leifsonia</taxon>
    </lineage>
</organism>
<feature type="region of interest" description="Disordered" evidence="2">
    <location>
        <begin position="1"/>
        <end position="22"/>
    </location>
</feature>
<proteinExistence type="predicted"/>
<dbReference type="GO" id="GO:0016829">
    <property type="term" value="F:lyase activity"/>
    <property type="evidence" value="ECO:0007669"/>
    <property type="project" value="UniProtKB-KW"/>
</dbReference>
<evidence type="ECO:0000313" key="4">
    <source>
        <dbReference type="Proteomes" id="UP000016605"/>
    </source>
</evidence>
<dbReference type="HOGENOM" id="CLU_2660356_0_0_11"/>
<dbReference type="EMBL" id="AWVQ01000055">
    <property type="protein sequence ID" value="ERK73048.1"/>
    <property type="molecule type" value="Genomic_DNA"/>
</dbReference>